<evidence type="ECO:0000313" key="2">
    <source>
        <dbReference type="EMBL" id="MPC35770.1"/>
    </source>
</evidence>
<feature type="region of interest" description="Disordered" evidence="1">
    <location>
        <begin position="25"/>
        <end position="92"/>
    </location>
</feature>
<evidence type="ECO:0000313" key="3">
    <source>
        <dbReference type="Proteomes" id="UP000324222"/>
    </source>
</evidence>
<organism evidence="2 3">
    <name type="scientific">Portunus trituberculatus</name>
    <name type="common">Swimming crab</name>
    <name type="synonym">Neptunus trituberculatus</name>
    <dbReference type="NCBI Taxonomy" id="210409"/>
    <lineage>
        <taxon>Eukaryota</taxon>
        <taxon>Metazoa</taxon>
        <taxon>Ecdysozoa</taxon>
        <taxon>Arthropoda</taxon>
        <taxon>Crustacea</taxon>
        <taxon>Multicrustacea</taxon>
        <taxon>Malacostraca</taxon>
        <taxon>Eumalacostraca</taxon>
        <taxon>Eucarida</taxon>
        <taxon>Decapoda</taxon>
        <taxon>Pleocyemata</taxon>
        <taxon>Brachyura</taxon>
        <taxon>Eubrachyura</taxon>
        <taxon>Portunoidea</taxon>
        <taxon>Portunidae</taxon>
        <taxon>Portuninae</taxon>
        <taxon>Portunus</taxon>
    </lineage>
</organism>
<accession>A0A5B7EMF3</accession>
<gene>
    <name evidence="2" type="ORF">E2C01_029206</name>
</gene>
<protein>
    <submittedName>
        <fullName evidence="2">Uncharacterized protein</fullName>
    </submittedName>
</protein>
<name>A0A5B7EMF3_PORTR</name>
<dbReference type="EMBL" id="VSRR010003342">
    <property type="protein sequence ID" value="MPC35770.1"/>
    <property type="molecule type" value="Genomic_DNA"/>
</dbReference>
<proteinExistence type="predicted"/>
<reference evidence="2 3" key="1">
    <citation type="submission" date="2019-05" db="EMBL/GenBank/DDBJ databases">
        <title>Another draft genome of Portunus trituberculatus and its Hox gene families provides insights of decapod evolution.</title>
        <authorList>
            <person name="Jeong J.-H."/>
            <person name="Song I."/>
            <person name="Kim S."/>
            <person name="Choi T."/>
            <person name="Kim D."/>
            <person name="Ryu S."/>
            <person name="Kim W."/>
        </authorList>
    </citation>
    <scope>NUCLEOTIDE SEQUENCE [LARGE SCALE GENOMIC DNA]</scope>
    <source>
        <tissue evidence="2">Muscle</tissue>
    </source>
</reference>
<keyword evidence="3" id="KW-1185">Reference proteome</keyword>
<feature type="compositionally biased region" description="Polar residues" evidence="1">
    <location>
        <begin position="43"/>
        <end position="78"/>
    </location>
</feature>
<sequence length="92" mass="10279">MVDVRNDTLARAKAATNMHEGSLVVESFNNTPRMSRNKHYTKSQKNLPQEPIRSSQVPSNTSDWRGKRYNTTGAASSLNKERLSTGSEAELK</sequence>
<dbReference type="AlphaFoldDB" id="A0A5B7EMF3"/>
<evidence type="ECO:0000256" key="1">
    <source>
        <dbReference type="SAM" id="MobiDB-lite"/>
    </source>
</evidence>
<feature type="compositionally biased region" description="Basic and acidic residues" evidence="1">
    <location>
        <begin position="79"/>
        <end position="92"/>
    </location>
</feature>
<comment type="caution">
    <text evidence="2">The sequence shown here is derived from an EMBL/GenBank/DDBJ whole genome shotgun (WGS) entry which is preliminary data.</text>
</comment>
<dbReference type="Proteomes" id="UP000324222">
    <property type="component" value="Unassembled WGS sequence"/>
</dbReference>